<gene>
    <name evidence="1" type="ORF">METZ01_LOCUS62114</name>
</gene>
<name>A0A381SZ10_9ZZZZ</name>
<reference evidence="1" key="1">
    <citation type="submission" date="2018-05" db="EMBL/GenBank/DDBJ databases">
        <authorList>
            <person name="Lanie J.A."/>
            <person name="Ng W.-L."/>
            <person name="Kazmierczak K.M."/>
            <person name="Andrzejewski T.M."/>
            <person name="Davidsen T.M."/>
            <person name="Wayne K.J."/>
            <person name="Tettelin H."/>
            <person name="Glass J.I."/>
            <person name="Rusch D."/>
            <person name="Podicherti R."/>
            <person name="Tsui H.-C.T."/>
            <person name="Winkler M.E."/>
        </authorList>
    </citation>
    <scope>NUCLEOTIDE SEQUENCE</scope>
</reference>
<organism evidence="1">
    <name type="scientific">marine metagenome</name>
    <dbReference type="NCBI Taxonomy" id="408172"/>
    <lineage>
        <taxon>unclassified sequences</taxon>
        <taxon>metagenomes</taxon>
        <taxon>ecological metagenomes</taxon>
    </lineage>
</organism>
<evidence type="ECO:0000313" key="1">
    <source>
        <dbReference type="EMBL" id="SVA09260.1"/>
    </source>
</evidence>
<dbReference type="PROSITE" id="PS51257">
    <property type="entry name" value="PROKAR_LIPOPROTEIN"/>
    <property type="match status" value="1"/>
</dbReference>
<dbReference type="EMBL" id="UINC01003789">
    <property type="protein sequence ID" value="SVA09260.1"/>
    <property type="molecule type" value="Genomic_DNA"/>
</dbReference>
<dbReference type="AlphaFoldDB" id="A0A381SZ10"/>
<dbReference type="NCBIfam" id="NF047637">
    <property type="entry name" value="lipo_CC0125"/>
    <property type="match status" value="1"/>
</dbReference>
<accession>A0A381SZ10</accession>
<protein>
    <submittedName>
        <fullName evidence="1">Uncharacterized protein</fullName>
    </submittedName>
</protein>
<proteinExistence type="predicted"/>
<sequence length="207" mass="23375">MDSFKVIVILCFSIFLASCTTGYRPLNDSGGYWEERIESTSNKFKIGYDGNKWHSDPVNRKERVIDLALLRSAEVALENGFKYFIISESKAYTEKTSLLQGSIPSNSTSSRLKRINASETYQIKATFTTVNYGDIAENLRANNVMQSGEFKGYALYKADLVVYTILMKYNMSNNKLSPNIERYGPISIPSSRQAQAMETIRVPTNPK</sequence>